<dbReference type="SMART" id="SM00717">
    <property type="entry name" value="SANT"/>
    <property type="match status" value="2"/>
</dbReference>
<reference evidence="7 8" key="1">
    <citation type="journal article" date="2018" name="BMC Genomics">
        <title>Comparative genome analyses reveal sequence features reflecting distinct modes of host-adaptation between dicot and monocot powdery mildew.</title>
        <authorList>
            <person name="Wu Y."/>
            <person name="Ma X."/>
            <person name="Pan Z."/>
            <person name="Kale S.D."/>
            <person name="Song Y."/>
            <person name="King H."/>
            <person name="Zhang Q."/>
            <person name="Presley C."/>
            <person name="Deng X."/>
            <person name="Wei C.I."/>
            <person name="Xiao S."/>
        </authorList>
    </citation>
    <scope>NUCLEOTIDE SEQUENCE [LARGE SCALE GENOMIC DNA]</scope>
    <source>
        <strain evidence="7">UCSC1</strain>
    </source>
</reference>
<evidence type="ECO:0000256" key="4">
    <source>
        <dbReference type="SAM" id="MobiDB-lite"/>
    </source>
</evidence>
<dbReference type="PROSITE" id="PS51294">
    <property type="entry name" value="HTH_MYB"/>
    <property type="match status" value="1"/>
</dbReference>
<dbReference type="CDD" id="cd00167">
    <property type="entry name" value="SANT"/>
    <property type="match status" value="2"/>
</dbReference>
<dbReference type="AlphaFoldDB" id="A0A420H1U1"/>
<evidence type="ECO:0000256" key="1">
    <source>
        <dbReference type="ARBA" id="ARBA00004123"/>
    </source>
</evidence>
<sequence>MQNFTSDVFSTPMPQYSSPGTTSEPQAASTSTKNKRKQQSQVTPLLKCTSAPSRNKPDSKSTTEYSQPTMQKNSTVPVKPKISPPKVAPVSKANENRLSREDIELISRAIISFRDQEGMEQSTVNEIIQKDAKKSEDSRMLWKFVSDSLPHLPKQKVINFCRRKFHNYEARGSWTADQDEELSALHEKYPGKWKKIGEIMSRFPEDCRDRWRNYLVCGDRMRKVRWEFEEEEKLRLVVKEYLDNYHSQYGATEVDDLQLIDWQTISRMLGHTRSRLQCSLKWRAIRERYETDNEDSNNSEPLSRTQWRLDKAEKVVYLMSPNEKLQLLYAIRESGVKQISKIPWVQIKKTKKSCIKSNKLALRIAFSRLMQNVPNSEQMKLQEIVQYLINQYESSSPNEPENFRATTPKQLKRKSSLPNPKPQKKQKLKSTRDELQDANSPQPI</sequence>
<dbReference type="GO" id="GO:0003700">
    <property type="term" value="F:DNA-binding transcription factor activity"/>
    <property type="evidence" value="ECO:0007669"/>
    <property type="project" value="TreeGrafter"/>
</dbReference>
<comment type="caution">
    <text evidence="7">The sequence shown here is derived from an EMBL/GenBank/DDBJ whole genome shotgun (WGS) entry which is preliminary data.</text>
</comment>
<organism evidence="7 8">
    <name type="scientific">Golovinomyces cichoracearum</name>
    <dbReference type="NCBI Taxonomy" id="62708"/>
    <lineage>
        <taxon>Eukaryota</taxon>
        <taxon>Fungi</taxon>
        <taxon>Dikarya</taxon>
        <taxon>Ascomycota</taxon>
        <taxon>Pezizomycotina</taxon>
        <taxon>Leotiomycetes</taxon>
        <taxon>Erysiphales</taxon>
        <taxon>Erysiphaceae</taxon>
        <taxon>Golovinomyces</taxon>
    </lineage>
</organism>
<dbReference type="Pfam" id="PF13921">
    <property type="entry name" value="Myb_DNA-bind_6"/>
    <property type="match status" value="1"/>
</dbReference>
<protein>
    <submittedName>
        <fullName evidence="7">DNA-binding protein REB1</fullName>
    </submittedName>
</protein>
<evidence type="ECO:0000259" key="5">
    <source>
        <dbReference type="PROSITE" id="PS50090"/>
    </source>
</evidence>
<feature type="region of interest" description="Disordered" evidence="4">
    <location>
        <begin position="1"/>
        <end position="94"/>
    </location>
</feature>
<feature type="compositionally biased region" description="Polar residues" evidence="4">
    <location>
        <begin position="394"/>
        <end position="409"/>
    </location>
</feature>
<gene>
    <name evidence="7" type="ORF">GcC1_225042</name>
</gene>
<feature type="region of interest" description="Disordered" evidence="4">
    <location>
        <begin position="394"/>
        <end position="444"/>
    </location>
</feature>
<dbReference type="InterPro" id="IPR017930">
    <property type="entry name" value="Myb_dom"/>
</dbReference>
<comment type="subcellular location">
    <subcellularLocation>
        <location evidence="1">Nucleus</location>
    </subcellularLocation>
</comment>
<feature type="compositionally biased region" description="Polar residues" evidence="4">
    <location>
        <begin position="1"/>
        <end position="32"/>
    </location>
</feature>
<proteinExistence type="predicted"/>
<evidence type="ECO:0000259" key="6">
    <source>
        <dbReference type="PROSITE" id="PS51294"/>
    </source>
</evidence>
<keyword evidence="3" id="KW-0539">Nucleus</keyword>
<evidence type="ECO:0000256" key="3">
    <source>
        <dbReference type="ARBA" id="ARBA00023242"/>
    </source>
</evidence>
<dbReference type="PANTHER" id="PTHR46380:SF2">
    <property type="entry name" value="CYCLIN-D-BINDING MYB-LIKE TRANSCRIPTION FACTOR 1"/>
    <property type="match status" value="1"/>
</dbReference>
<dbReference type="InterPro" id="IPR051651">
    <property type="entry name" value="DMTF1_DNA-bind_reg"/>
</dbReference>
<keyword evidence="2 7" id="KW-0238">DNA-binding</keyword>
<dbReference type="SUPFAM" id="SSF46689">
    <property type="entry name" value="Homeodomain-like"/>
    <property type="match status" value="2"/>
</dbReference>
<evidence type="ECO:0000313" key="8">
    <source>
        <dbReference type="Proteomes" id="UP000285405"/>
    </source>
</evidence>
<dbReference type="Gene3D" id="1.10.10.60">
    <property type="entry name" value="Homeodomain-like"/>
    <property type="match status" value="2"/>
</dbReference>
<dbReference type="GO" id="GO:0005634">
    <property type="term" value="C:nucleus"/>
    <property type="evidence" value="ECO:0007669"/>
    <property type="project" value="UniProtKB-SubCell"/>
</dbReference>
<dbReference type="GO" id="GO:0000976">
    <property type="term" value="F:transcription cis-regulatory region binding"/>
    <property type="evidence" value="ECO:0007669"/>
    <property type="project" value="TreeGrafter"/>
</dbReference>
<dbReference type="PROSITE" id="PS50090">
    <property type="entry name" value="MYB_LIKE"/>
    <property type="match status" value="2"/>
</dbReference>
<name>A0A420H1U1_9PEZI</name>
<dbReference type="PANTHER" id="PTHR46380">
    <property type="entry name" value="CYCLIN-D-BINDING MYB-LIKE TRANSCRIPTION FACTOR 1"/>
    <property type="match status" value="1"/>
</dbReference>
<dbReference type="InterPro" id="IPR009057">
    <property type="entry name" value="Homeodomain-like_sf"/>
</dbReference>
<dbReference type="EMBL" id="MCBR01022569">
    <property type="protein sequence ID" value="RKF51402.1"/>
    <property type="molecule type" value="Genomic_DNA"/>
</dbReference>
<feature type="domain" description="HTH myb-type" evidence="6">
    <location>
        <begin position="171"/>
        <end position="219"/>
    </location>
</feature>
<feature type="domain" description="Myb-like" evidence="5">
    <location>
        <begin position="166"/>
        <end position="215"/>
    </location>
</feature>
<dbReference type="Proteomes" id="UP000285405">
    <property type="component" value="Unassembled WGS sequence"/>
</dbReference>
<feature type="domain" description="Myb-like" evidence="5">
    <location>
        <begin position="218"/>
        <end position="286"/>
    </location>
</feature>
<evidence type="ECO:0000313" key="7">
    <source>
        <dbReference type="EMBL" id="RKF51402.1"/>
    </source>
</evidence>
<evidence type="ECO:0000256" key="2">
    <source>
        <dbReference type="ARBA" id="ARBA00023125"/>
    </source>
</evidence>
<dbReference type="InterPro" id="IPR001005">
    <property type="entry name" value="SANT/Myb"/>
</dbReference>
<dbReference type="OrthoDB" id="39591at2759"/>
<accession>A0A420H1U1</accession>
<feature type="compositionally biased region" description="Polar residues" evidence="4">
    <location>
        <begin position="62"/>
        <end position="75"/>
    </location>
</feature>